<dbReference type="SMART" id="SM00894">
    <property type="entry name" value="Excalibur"/>
    <property type="match status" value="1"/>
</dbReference>
<keyword evidence="4" id="KW-1185">Reference proteome</keyword>
<dbReference type="EMBL" id="BJNG01000029">
    <property type="protein sequence ID" value="GEC21141.1"/>
    <property type="molecule type" value="Genomic_DNA"/>
</dbReference>
<dbReference type="RefSeq" id="WP_170183856.1">
    <property type="nucleotide sequence ID" value="NZ_BAAARZ010000009.1"/>
</dbReference>
<organism evidence="3 4">
    <name type="scientific">Pseudonocardia hydrocarbonoxydans</name>
    <dbReference type="NCBI Taxonomy" id="76726"/>
    <lineage>
        <taxon>Bacteria</taxon>
        <taxon>Bacillati</taxon>
        <taxon>Actinomycetota</taxon>
        <taxon>Actinomycetes</taxon>
        <taxon>Pseudonocardiales</taxon>
        <taxon>Pseudonocardiaceae</taxon>
        <taxon>Pseudonocardia</taxon>
    </lineage>
</organism>
<dbReference type="SUPFAM" id="SSF50199">
    <property type="entry name" value="Staphylococcal nuclease"/>
    <property type="match status" value="1"/>
</dbReference>
<evidence type="ECO:0000313" key="3">
    <source>
        <dbReference type="EMBL" id="GEC21141.1"/>
    </source>
</evidence>
<dbReference type="InterPro" id="IPR016071">
    <property type="entry name" value="Staphylococal_nuclease_OB-fold"/>
</dbReference>
<dbReference type="InterPro" id="IPR008613">
    <property type="entry name" value="Excalibur_Ca-bd_domain"/>
</dbReference>
<feature type="region of interest" description="Disordered" evidence="1">
    <location>
        <begin position="183"/>
        <end position="231"/>
    </location>
</feature>
<evidence type="ECO:0000313" key="4">
    <source>
        <dbReference type="Proteomes" id="UP000320338"/>
    </source>
</evidence>
<evidence type="ECO:0000259" key="2">
    <source>
        <dbReference type="PROSITE" id="PS50830"/>
    </source>
</evidence>
<protein>
    <recommendedName>
        <fullName evidence="2">TNase-like domain-containing protein</fullName>
    </recommendedName>
</protein>
<feature type="region of interest" description="Disordered" evidence="1">
    <location>
        <begin position="246"/>
        <end position="272"/>
    </location>
</feature>
<accession>A0A4Y3WS73</accession>
<dbReference type="InterPro" id="IPR035437">
    <property type="entry name" value="SNase_OB-fold_sf"/>
</dbReference>
<dbReference type="AlphaFoldDB" id="A0A4Y3WS73"/>
<proteinExistence type="predicted"/>
<evidence type="ECO:0000256" key="1">
    <source>
        <dbReference type="SAM" id="MobiDB-lite"/>
    </source>
</evidence>
<dbReference type="Pfam" id="PF05901">
    <property type="entry name" value="Excalibur"/>
    <property type="match status" value="1"/>
</dbReference>
<sequence>MRAGAPDTGDGDGDGFGASLAQMWQSVVSAWDALPSFDVPDAVTATCGDAGDGPYSGLPGCEAGGERTTVERVVDGDTVLLDDGREVQLIGVDAPEAGTCAGDAATRHVRARVLDRSIVLHTEPGAGRDRSGRPLHYVRYDGPDDQYDLGYSLAFNGLAVSYPAYRGNDRYMANIAEAVAGAPAPPRCPAPSTPQGEPDDDHRTAAAASPAPRPAVGMPAATTVRAPAPRDDGAAYFTNCSAARAAGAAPIRRGEPGYRSALDRDDDGVACE</sequence>
<dbReference type="Gene3D" id="2.40.50.90">
    <property type="match status" value="1"/>
</dbReference>
<dbReference type="Proteomes" id="UP000320338">
    <property type="component" value="Unassembled WGS sequence"/>
</dbReference>
<reference evidence="3 4" key="1">
    <citation type="submission" date="2019-06" db="EMBL/GenBank/DDBJ databases">
        <title>Whole genome shotgun sequence of Pseudonocardia hydrocarbonoxydans NBRC 14498.</title>
        <authorList>
            <person name="Hosoyama A."/>
            <person name="Uohara A."/>
            <person name="Ohji S."/>
            <person name="Ichikawa N."/>
        </authorList>
    </citation>
    <scope>NUCLEOTIDE SEQUENCE [LARGE SCALE GENOMIC DNA]</scope>
    <source>
        <strain evidence="3 4">NBRC 14498</strain>
    </source>
</reference>
<name>A0A4Y3WS73_9PSEU</name>
<dbReference type="Pfam" id="PF00565">
    <property type="entry name" value="SNase"/>
    <property type="match status" value="1"/>
</dbReference>
<comment type="caution">
    <text evidence="3">The sequence shown here is derived from an EMBL/GenBank/DDBJ whole genome shotgun (WGS) entry which is preliminary data.</text>
</comment>
<feature type="domain" description="TNase-like" evidence="2">
    <location>
        <begin position="64"/>
        <end position="182"/>
    </location>
</feature>
<dbReference type="PROSITE" id="PS50830">
    <property type="entry name" value="TNASE_3"/>
    <property type="match status" value="1"/>
</dbReference>
<feature type="compositionally biased region" description="Pro residues" evidence="1">
    <location>
        <begin position="183"/>
        <end position="192"/>
    </location>
</feature>
<gene>
    <name evidence="3" type="ORF">PHY01_34240</name>
</gene>